<evidence type="ECO:0000313" key="3">
    <source>
        <dbReference type="Proteomes" id="UP000051952"/>
    </source>
</evidence>
<gene>
    <name evidence="2" type="ORF">BSAL_00880</name>
</gene>
<keyword evidence="1" id="KW-0732">Signal</keyword>
<dbReference type="EMBL" id="CYKH01001406">
    <property type="protein sequence ID" value="CUG86939.1"/>
    <property type="molecule type" value="Genomic_DNA"/>
</dbReference>
<organism evidence="2 3">
    <name type="scientific">Bodo saltans</name>
    <name type="common">Flagellated protozoan</name>
    <dbReference type="NCBI Taxonomy" id="75058"/>
    <lineage>
        <taxon>Eukaryota</taxon>
        <taxon>Discoba</taxon>
        <taxon>Euglenozoa</taxon>
        <taxon>Kinetoplastea</taxon>
        <taxon>Metakinetoplastina</taxon>
        <taxon>Eubodonida</taxon>
        <taxon>Bodonidae</taxon>
        <taxon>Bodo</taxon>
    </lineage>
</organism>
<sequence>MAYAMRTLWFLSLLIGLACCHVSSQQQCSYLANVNITASDAAPPKFVVTPRDCCDLCGTTSGCVAAVYSNYYCHLKTSFSEQVSSQGSLAIITGSPTTISSAPTTSPPPPSTTEAPLPVVTVIRETTCQTSSVCNRLYDFTCVTNAFVSGVCRGDNIRTCNAAGTNVTVTSFQYSGCDGAPVNAVVEPVVSCEFLSGSYFALTCDVEQVPATNVSLNRTSCPNGCGQGSGCTTTSFFTGVCGATNKPEGYYTIPWCYPDFVVYNYFMTTDCSGAVVFSVSEPIGAGLCFESSDQQNEIENVCG</sequence>
<name>A0A0S4JDA9_BODSA</name>
<protein>
    <recommendedName>
        <fullName evidence="4">Membrane-associated protein</fullName>
    </recommendedName>
</protein>
<proteinExistence type="predicted"/>
<evidence type="ECO:0008006" key="4">
    <source>
        <dbReference type="Google" id="ProtNLM"/>
    </source>
</evidence>
<evidence type="ECO:0000313" key="2">
    <source>
        <dbReference type="EMBL" id="CUG86939.1"/>
    </source>
</evidence>
<dbReference type="AlphaFoldDB" id="A0A0S4JDA9"/>
<dbReference type="VEuPathDB" id="TriTrypDB:BSAL_00880"/>
<dbReference type="Gene3D" id="3.50.4.10">
    <property type="entry name" value="Hepatocyte Growth Factor"/>
    <property type="match status" value="1"/>
</dbReference>
<feature type="signal peptide" evidence="1">
    <location>
        <begin position="1"/>
        <end position="20"/>
    </location>
</feature>
<reference evidence="3" key="1">
    <citation type="submission" date="2015-09" db="EMBL/GenBank/DDBJ databases">
        <authorList>
            <consortium name="Pathogen Informatics"/>
        </authorList>
    </citation>
    <scope>NUCLEOTIDE SEQUENCE [LARGE SCALE GENOMIC DNA]</scope>
    <source>
        <strain evidence="3">Lake Konstanz</strain>
    </source>
</reference>
<dbReference type="Proteomes" id="UP000051952">
    <property type="component" value="Unassembled WGS sequence"/>
</dbReference>
<evidence type="ECO:0000256" key="1">
    <source>
        <dbReference type="SAM" id="SignalP"/>
    </source>
</evidence>
<dbReference type="PROSITE" id="PS51257">
    <property type="entry name" value="PROKAR_LIPOPROTEIN"/>
    <property type="match status" value="1"/>
</dbReference>
<feature type="chain" id="PRO_5006622216" description="Membrane-associated protein" evidence="1">
    <location>
        <begin position="21"/>
        <end position="303"/>
    </location>
</feature>
<keyword evidence="3" id="KW-1185">Reference proteome</keyword>
<accession>A0A0S4JDA9</accession>